<dbReference type="AlphaFoldDB" id="A0A8J4V621"/>
<dbReference type="EMBL" id="AJWJ01000102">
    <property type="protein sequence ID" value="KAF2075392.1"/>
    <property type="molecule type" value="Genomic_DNA"/>
</dbReference>
<sequence length="284" mass="32848">MVLDHVLESFMNDSSIEGLMNLNQKIIQDLSTFKNDPHVSLDVKEICIRTISLFENTHHSIYMYHKSLCFAMGHLNKSVHSFKTNFELDRNIKRIELFLRSSINTIKDLPQQCTELLKEFVSCMHHCQSNVDSMVQILTKQWESQDQLAGGGSGGYLSNVVSFAFHMVSNTSSNNNRNSLSAQQQEHRNRLNQQAREILNYSINTDQALKEMEGQRDHLESVRLYLLKLLTKIQLADQSWFMDKVEKFWPDIELICLALDSVNRSYNSMQFPVFPFKSSTITCL</sequence>
<accession>A0A8J4V621</accession>
<evidence type="ECO:0000313" key="1">
    <source>
        <dbReference type="EMBL" id="KAF2075392.1"/>
    </source>
</evidence>
<name>A0A8J4V621_9MYCE</name>
<keyword evidence="2" id="KW-1185">Reference proteome</keyword>
<evidence type="ECO:0000313" key="2">
    <source>
        <dbReference type="Proteomes" id="UP000695562"/>
    </source>
</evidence>
<protein>
    <submittedName>
        <fullName evidence="1">Uncharacterized protein</fullName>
    </submittedName>
</protein>
<comment type="caution">
    <text evidence="1">The sequence shown here is derived from an EMBL/GenBank/DDBJ whole genome shotgun (WGS) entry which is preliminary data.</text>
</comment>
<reference evidence="1" key="1">
    <citation type="submission" date="2020-01" db="EMBL/GenBank/DDBJ databases">
        <title>Development of genomics and gene disruption for Polysphondylium violaceum indicates a role for the polyketide synthase stlB in stalk morphogenesis.</title>
        <authorList>
            <person name="Narita B."/>
            <person name="Kawabe Y."/>
            <person name="Kin K."/>
            <person name="Saito T."/>
            <person name="Gibbs R."/>
            <person name="Kuspa A."/>
            <person name="Muzny D."/>
            <person name="Queller D."/>
            <person name="Richards S."/>
            <person name="Strassman J."/>
            <person name="Sucgang R."/>
            <person name="Worley K."/>
            <person name="Schaap P."/>
        </authorList>
    </citation>
    <scope>NUCLEOTIDE SEQUENCE</scope>
    <source>
        <strain evidence="1">QSvi11</strain>
    </source>
</reference>
<organism evidence="1 2">
    <name type="scientific">Polysphondylium violaceum</name>
    <dbReference type="NCBI Taxonomy" id="133409"/>
    <lineage>
        <taxon>Eukaryota</taxon>
        <taxon>Amoebozoa</taxon>
        <taxon>Evosea</taxon>
        <taxon>Eumycetozoa</taxon>
        <taxon>Dictyostelia</taxon>
        <taxon>Dictyosteliales</taxon>
        <taxon>Dictyosteliaceae</taxon>
        <taxon>Polysphondylium</taxon>
    </lineage>
</organism>
<proteinExistence type="predicted"/>
<gene>
    <name evidence="1" type="ORF">CYY_003316</name>
</gene>
<dbReference type="Proteomes" id="UP000695562">
    <property type="component" value="Unassembled WGS sequence"/>
</dbReference>